<gene>
    <name evidence="2" type="ORF">SDC9_183746</name>
</gene>
<dbReference type="EMBL" id="VSSQ01090259">
    <property type="protein sequence ID" value="MPN36237.1"/>
    <property type="molecule type" value="Genomic_DNA"/>
</dbReference>
<reference evidence="2" key="1">
    <citation type="submission" date="2019-08" db="EMBL/GenBank/DDBJ databases">
        <authorList>
            <person name="Kucharzyk K."/>
            <person name="Murdoch R.W."/>
            <person name="Higgins S."/>
            <person name="Loffler F."/>
        </authorList>
    </citation>
    <scope>NUCLEOTIDE SEQUENCE</scope>
</reference>
<organism evidence="2">
    <name type="scientific">bioreactor metagenome</name>
    <dbReference type="NCBI Taxonomy" id="1076179"/>
    <lineage>
        <taxon>unclassified sequences</taxon>
        <taxon>metagenomes</taxon>
        <taxon>ecological metagenomes</taxon>
    </lineage>
</organism>
<evidence type="ECO:0000259" key="1">
    <source>
        <dbReference type="Pfam" id="PF01610"/>
    </source>
</evidence>
<protein>
    <recommendedName>
        <fullName evidence="1">Transposase IS204/IS1001/IS1096/IS1165 DDE domain-containing protein</fullName>
    </recommendedName>
</protein>
<sequence length="86" mass="10018">MIFKEKSIQKFHEWVQQVQQSTFRGLINFAHGLQGDLKAVEAAIVYDYNNGITEGCVNRLKNIKRQMYGRASFDLLRKKVVLSRWG</sequence>
<comment type="caution">
    <text evidence="2">The sequence shown here is derived from an EMBL/GenBank/DDBJ whole genome shotgun (WGS) entry which is preliminary data.</text>
</comment>
<dbReference type="InterPro" id="IPR047951">
    <property type="entry name" value="Transpos_ISL3"/>
</dbReference>
<feature type="domain" description="Transposase IS204/IS1001/IS1096/IS1165 DDE" evidence="1">
    <location>
        <begin position="6"/>
        <end position="79"/>
    </location>
</feature>
<dbReference type="AlphaFoldDB" id="A0A645HB33"/>
<name>A0A645HB33_9ZZZZ</name>
<dbReference type="Pfam" id="PF01610">
    <property type="entry name" value="DDE_Tnp_ISL3"/>
    <property type="match status" value="1"/>
</dbReference>
<accession>A0A645HB33</accession>
<dbReference type="PANTHER" id="PTHR33498">
    <property type="entry name" value="TRANSPOSASE FOR INSERTION SEQUENCE ELEMENT IS1557"/>
    <property type="match status" value="1"/>
</dbReference>
<proteinExistence type="predicted"/>
<dbReference type="PANTHER" id="PTHR33498:SF1">
    <property type="entry name" value="TRANSPOSASE FOR INSERTION SEQUENCE ELEMENT IS1557"/>
    <property type="match status" value="1"/>
</dbReference>
<evidence type="ECO:0000313" key="2">
    <source>
        <dbReference type="EMBL" id="MPN36237.1"/>
    </source>
</evidence>
<dbReference type="InterPro" id="IPR002560">
    <property type="entry name" value="Transposase_DDE"/>
</dbReference>